<dbReference type="EMBL" id="CP015641">
    <property type="protein sequence ID" value="ANF26009.1"/>
    <property type="molecule type" value="Genomic_DNA"/>
</dbReference>
<dbReference type="SUPFAM" id="SSF46785">
    <property type="entry name" value="Winged helix' DNA-binding domain"/>
    <property type="match status" value="1"/>
</dbReference>
<evidence type="ECO:0000313" key="2">
    <source>
        <dbReference type="Proteomes" id="UP000077787"/>
    </source>
</evidence>
<dbReference type="Gene3D" id="1.10.10.10">
    <property type="entry name" value="Winged helix-like DNA-binding domain superfamily/Winged helix DNA-binding domain"/>
    <property type="match status" value="1"/>
</dbReference>
<proteinExistence type="predicted"/>
<accession>A0A172WRV3</accession>
<dbReference type="InterPro" id="IPR036388">
    <property type="entry name" value="WH-like_DNA-bd_sf"/>
</dbReference>
<name>A0A172WRV3_STUST</name>
<reference evidence="1 2" key="1">
    <citation type="submission" date="2016-05" db="EMBL/GenBank/DDBJ databases">
        <title>Genome sequence of Pseudomonas stutzeri 273 and identification of the exopolysaccharide biosynthesis locus.</title>
        <authorList>
            <person name="Wu S."/>
            <person name="Sun C."/>
        </authorList>
    </citation>
    <scope>NUCLEOTIDE SEQUENCE [LARGE SCALE GENOMIC DNA]</scope>
    <source>
        <strain evidence="1 2">273</strain>
    </source>
</reference>
<dbReference type="Proteomes" id="UP000077787">
    <property type="component" value="Chromosome"/>
</dbReference>
<evidence type="ECO:0000313" key="1">
    <source>
        <dbReference type="EMBL" id="ANF26009.1"/>
    </source>
</evidence>
<protein>
    <recommendedName>
        <fullName evidence="3">MarR family transcriptional regulator</fullName>
    </recommendedName>
</protein>
<gene>
    <name evidence="1" type="ORF">PS273GM_13085</name>
</gene>
<dbReference type="OrthoDB" id="6960372at2"/>
<evidence type="ECO:0008006" key="3">
    <source>
        <dbReference type="Google" id="ProtNLM"/>
    </source>
</evidence>
<dbReference type="InterPro" id="IPR036390">
    <property type="entry name" value="WH_DNA-bd_sf"/>
</dbReference>
<sequence length="63" mass="7034">MNNPLDQKVLDYLKSSQGSTAWAMTGAVGADRKEVSKACQRLKRKGLVKTCWFQKSFWKAVAA</sequence>
<organism evidence="1 2">
    <name type="scientific">Stutzerimonas stutzeri</name>
    <name type="common">Pseudomonas stutzeri</name>
    <dbReference type="NCBI Taxonomy" id="316"/>
    <lineage>
        <taxon>Bacteria</taxon>
        <taxon>Pseudomonadati</taxon>
        <taxon>Pseudomonadota</taxon>
        <taxon>Gammaproteobacteria</taxon>
        <taxon>Pseudomonadales</taxon>
        <taxon>Pseudomonadaceae</taxon>
        <taxon>Stutzerimonas</taxon>
    </lineage>
</organism>
<dbReference type="RefSeq" id="WP_064481583.1">
    <property type="nucleotide sequence ID" value="NZ_CP015641.1"/>
</dbReference>
<dbReference type="AlphaFoldDB" id="A0A172WRV3"/>